<keyword evidence="2" id="KW-0963">Cytoplasm</keyword>
<gene>
    <name evidence="2" type="primary">rbfA</name>
    <name evidence="3" type="ORF">ABIE08_003525</name>
</gene>
<dbReference type="Gene3D" id="3.30.300.20">
    <property type="match status" value="1"/>
</dbReference>
<dbReference type="PROSITE" id="PS01319">
    <property type="entry name" value="RBFA"/>
    <property type="match status" value="1"/>
</dbReference>
<dbReference type="InterPro" id="IPR023799">
    <property type="entry name" value="RbfA_dom_sf"/>
</dbReference>
<comment type="function">
    <text evidence="2">One of several proteins that assist in the late maturation steps of the functional core of the 30S ribosomal subunit. Associates with free 30S ribosomal subunits (but not with 30S subunits that are part of 70S ribosomes or polysomes). Required for efficient processing of 16S rRNA. May interact with the 5'-terminal helix region of 16S rRNA.</text>
</comment>
<dbReference type="RefSeq" id="WP_266333770.1">
    <property type="nucleotide sequence ID" value="NZ_JAPKNI010000009.1"/>
</dbReference>
<name>A0ABV2R2S6_9HYPH</name>
<dbReference type="SUPFAM" id="SSF89919">
    <property type="entry name" value="Ribosome-binding factor A, RbfA"/>
    <property type="match status" value="1"/>
</dbReference>
<sequence>MARTAANGKKIGVAGQRQLRVGELVRHALSEVLSRGDLSDPALDGIIVTVPEVRVSNDLKMATCYIMPLGGQNGDAVVAALELHRKYLRGEVSRRMEIKFAVDLKFVLDTSFAEAARIDALLRHDPVVRQDIESAAHDDDSDEE</sequence>
<dbReference type="Proteomes" id="UP001549321">
    <property type="component" value="Unassembled WGS sequence"/>
</dbReference>
<dbReference type="PANTHER" id="PTHR33515:SF1">
    <property type="entry name" value="RIBOSOME-BINDING FACTOR A, CHLOROPLASTIC-RELATED"/>
    <property type="match status" value="1"/>
</dbReference>
<evidence type="ECO:0000313" key="3">
    <source>
        <dbReference type="EMBL" id="MET4635574.1"/>
    </source>
</evidence>
<evidence type="ECO:0000256" key="1">
    <source>
        <dbReference type="ARBA" id="ARBA00022517"/>
    </source>
</evidence>
<organism evidence="3 4">
    <name type="scientific">Kaistia defluvii</name>
    <dbReference type="NCBI Taxonomy" id="410841"/>
    <lineage>
        <taxon>Bacteria</taxon>
        <taxon>Pseudomonadati</taxon>
        <taxon>Pseudomonadota</taxon>
        <taxon>Alphaproteobacteria</taxon>
        <taxon>Hyphomicrobiales</taxon>
        <taxon>Kaistiaceae</taxon>
        <taxon>Kaistia</taxon>
    </lineage>
</organism>
<accession>A0ABV2R2S6</accession>
<reference evidence="3 4" key="1">
    <citation type="submission" date="2024-06" db="EMBL/GenBank/DDBJ databases">
        <title>Sorghum-associated microbial communities from plants grown in Nebraska, USA.</title>
        <authorList>
            <person name="Schachtman D."/>
        </authorList>
    </citation>
    <scope>NUCLEOTIDE SEQUENCE [LARGE SCALE GENOMIC DNA]</scope>
    <source>
        <strain evidence="3 4">3207</strain>
    </source>
</reference>
<dbReference type="EMBL" id="JBEPSM010000003">
    <property type="protein sequence ID" value="MET4635574.1"/>
    <property type="molecule type" value="Genomic_DNA"/>
</dbReference>
<evidence type="ECO:0000256" key="2">
    <source>
        <dbReference type="HAMAP-Rule" id="MF_00003"/>
    </source>
</evidence>
<protein>
    <recommendedName>
        <fullName evidence="2">Ribosome-binding factor A</fullName>
    </recommendedName>
</protein>
<keyword evidence="1 2" id="KW-0690">Ribosome biogenesis</keyword>
<dbReference type="InterPro" id="IPR020053">
    <property type="entry name" value="Ribosome-bd_factorA_CS"/>
</dbReference>
<dbReference type="NCBIfam" id="NF001802">
    <property type="entry name" value="PRK00521.2-5"/>
    <property type="match status" value="1"/>
</dbReference>
<proteinExistence type="inferred from homology"/>
<dbReference type="NCBIfam" id="TIGR00082">
    <property type="entry name" value="rbfA"/>
    <property type="match status" value="1"/>
</dbReference>
<comment type="subunit">
    <text evidence="2">Monomer. Binds 30S ribosomal subunits, but not 50S ribosomal subunits or 70S ribosomes.</text>
</comment>
<comment type="subcellular location">
    <subcellularLocation>
        <location evidence="2">Cytoplasm</location>
    </subcellularLocation>
</comment>
<keyword evidence="4" id="KW-1185">Reference proteome</keyword>
<dbReference type="InterPro" id="IPR000238">
    <property type="entry name" value="RbfA"/>
</dbReference>
<dbReference type="Pfam" id="PF02033">
    <property type="entry name" value="RBFA"/>
    <property type="match status" value="1"/>
</dbReference>
<dbReference type="PANTHER" id="PTHR33515">
    <property type="entry name" value="RIBOSOME-BINDING FACTOR A, CHLOROPLASTIC-RELATED"/>
    <property type="match status" value="1"/>
</dbReference>
<dbReference type="HAMAP" id="MF_00003">
    <property type="entry name" value="RbfA"/>
    <property type="match status" value="1"/>
</dbReference>
<comment type="caution">
    <text evidence="3">The sequence shown here is derived from an EMBL/GenBank/DDBJ whole genome shotgun (WGS) entry which is preliminary data.</text>
</comment>
<comment type="similarity">
    <text evidence="2">Belongs to the RbfA family.</text>
</comment>
<dbReference type="InterPro" id="IPR015946">
    <property type="entry name" value="KH_dom-like_a/b"/>
</dbReference>
<evidence type="ECO:0000313" key="4">
    <source>
        <dbReference type="Proteomes" id="UP001549321"/>
    </source>
</evidence>